<evidence type="ECO:0000256" key="1">
    <source>
        <dbReference type="ARBA" id="ARBA00001974"/>
    </source>
</evidence>
<dbReference type="AlphaFoldDB" id="A0A0H4VJ05"/>
<protein>
    <submittedName>
        <fullName evidence="7">FAD-dependent pyridine nucleotide-disulfide oxidoreductase</fullName>
    </submittedName>
</protein>
<name>A0A0H4VJ05_9SPHN</name>
<sequence>MIGEEPWRPYERPPLSKEVLWDPKGSTDELFLHEEAWYEKNRIDLRLGERAEALDLSAGAVQLQGGKLVEADRILLATGGAARRLNMEGADAVNLHYLRTLGDASRMAADLTDGARVVIIGMGVIGAEVAASALKLGCQVTAVEPLAAPMIRALGPQFGHWLGEEHRRQGVDTRFGCGVVAMKVVDERVTAVELDDGSQVECDAVVVGIGIDPEISLARDAGLKTSNGIRVDRQCRTSNPMVFAAGDVAEQDGFFGGHIRHETYQNASDQAAAAAMAMLGQEVDYHKPVWYWSDQFDLNIQFCGHIPMDAQVTVRGDMESNVFSAFFQSGGIIEGMLAINNARDMGIGKRLVERRLAADAASLADADFSLRDLLKAPR</sequence>
<evidence type="ECO:0000259" key="6">
    <source>
        <dbReference type="Pfam" id="PF14759"/>
    </source>
</evidence>
<dbReference type="InterPro" id="IPR016156">
    <property type="entry name" value="FAD/NAD-linked_Rdtase_dimer_sf"/>
</dbReference>
<dbReference type="InterPro" id="IPR023753">
    <property type="entry name" value="FAD/NAD-binding_dom"/>
</dbReference>
<keyword evidence="4" id="KW-0560">Oxidoreductase</keyword>
<dbReference type="SUPFAM" id="SSF51905">
    <property type="entry name" value="FAD/NAD(P)-binding domain"/>
    <property type="match status" value="1"/>
</dbReference>
<organism evidence="7 8">
    <name type="scientific">Aurantiacibacter atlanticus</name>
    <dbReference type="NCBI Taxonomy" id="1648404"/>
    <lineage>
        <taxon>Bacteria</taxon>
        <taxon>Pseudomonadati</taxon>
        <taxon>Pseudomonadota</taxon>
        <taxon>Alphaproteobacteria</taxon>
        <taxon>Sphingomonadales</taxon>
        <taxon>Erythrobacteraceae</taxon>
        <taxon>Aurantiacibacter</taxon>
    </lineage>
</organism>
<dbReference type="Gene3D" id="3.30.390.30">
    <property type="match status" value="1"/>
</dbReference>
<dbReference type="Pfam" id="PF07992">
    <property type="entry name" value="Pyr_redox_2"/>
    <property type="match status" value="1"/>
</dbReference>
<dbReference type="Pfam" id="PF14759">
    <property type="entry name" value="Reductase_C"/>
    <property type="match status" value="1"/>
</dbReference>
<dbReference type="PRINTS" id="PR00411">
    <property type="entry name" value="PNDRDTASEI"/>
</dbReference>
<reference evidence="7 8" key="1">
    <citation type="journal article" date="2015" name="Int. J. Syst. Evol. Microbiol.">
        <title>Erythrobacter atlanticus sp. nov., a bacterium from ocean sediment able to degrade polycyclic aromatic hydrocarbons.</title>
        <authorList>
            <person name="Zhuang L."/>
            <person name="Liu Y."/>
            <person name="Wang L."/>
            <person name="Wang W."/>
            <person name="Shao Z."/>
        </authorList>
    </citation>
    <scope>NUCLEOTIDE SEQUENCE [LARGE SCALE GENOMIC DNA]</scope>
    <source>
        <strain evidence="8">s21-N3</strain>
    </source>
</reference>
<keyword evidence="3" id="KW-0274">FAD</keyword>
<dbReference type="PANTHER" id="PTHR43557:SF2">
    <property type="entry name" value="RIESKE DOMAIN-CONTAINING PROTEIN-RELATED"/>
    <property type="match status" value="1"/>
</dbReference>
<dbReference type="InterPro" id="IPR050446">
    <property type="entry name" value="FAD-oxidoreductase/Apoptosis"/>
</dbReference>
<dbReference type="GO" id="GO:0005737">
    <property type="term" value="C:cytoplasm"/>
    <property type="evidence" value="ECO:0007669"/>
    <property type="project" value="TreeGrafter"/>
</dbReference>
<feature type="domain" description="FAD/NAD(P)-binding" evidence="5">
    <location>
        <begin position="1"/>
        <end position="271"/>
    </location>
</feature>
<keyword evidence="8" id="KW-1185">Reference proteome</keyword>
<reference evidence="8" key="2">
    <citation type="submission" date="2015-04" db="EMBL/GenBank/DDBJ databases">
        <title>The complete genome sequence of Erythrobacter sp. s21-N3.</title>
        <authorList>
            <person name="Zhuang L."/>
            <person name="Liu Y."/>
            <person name="Shao Z."/>
        </authorList>
    </citation>
    <scope>NUCLEOTIDE SEQUENCE [LARGE SCALE GENOMIC DNA]</scope>
    <source>
        <strain evidence="8">s21-N3</strain>
    </source>
</reference>
<feature type="domain" description="Reductase C-terminal" evidence="6">
    <location>
        <begin position="290"/>
        <end position="374"/>
    </location>
</feature>
<dbReference type="PRINTS" id="PR00368">
    <property type="entry name" value="FADPNR"/>
</dbReference>
<evidence type="ECO:0000259" key="5">
    <source>
        <dbReference type="Pfam" id="PF07992"/>
    </source>
</evidence>
<dbReference type="KEGG" id="ery:CP97_14255"/>
<dbReference type="SUPFAM" id="SSF55424">
    <property type="entry name" value="FAD/NAD-linked reductases, dimerisation (C-terminal) domain"/>
    <property type="match status" value="1"/>
</dbReference>
<dbReference type="InterPro" id="IPR028202">
    <property type="entry name" value="Reductase_C"/>
</dbReference>
<gene>
    <name evidence="7" type="ORF">CP97_14255</name>
</gene>
<accession>A0A0H4VJ05</accession>
<evidence type="ECO:0000313" key="7">
    <source>
        <dbReference type="EMBL" id="AKQ42949.2"/>
    </source>
</evidence>
<proteinExistence type="predicted"/>
<dbReference type="STRING" id="1648404.CP97_14255"/>
<evidence type="ECO:0000313" key="8">
    <source>
        <dbReference type="Proteomes" id="UP000059113"/>
    </source>
</evidence>
<dbReference type="PANTHER" id="PTHR43557">
    <property type="entry name" value="APOPTOSIS-INDUCING FACTOR 1"/>
    <property type="match status" value="1"/>
</dbReference>
<dbReference type="GO" id="GO:0016651">
    <property type="term" value="F:oxidoreductase activity, acting on NAD(P)H"/>
    <property type="evidence" value="ECO:0007669"/>
    <property type="project" value="TreeGrafter"/>
</dbReference>
<dbReference type="Gene3D" id="3.50.50.60">
    <property type="entry name" value="FAD/NAD(P)-binding domain"/>
    <property type="match status" value="2"/>
</dbReference>
<dbReference type="InterPro" id="IPR036188">
    <property type="entry name" value="FAD/NAD-bd_sf"/>
</dbReference>
<comment type="cofactor">
    <cofactor evidence="1">
        <name>FAD</name>
        <dbReference type="ChEBI" id="CHEBI:57692"/>
    </cofactor>
</comment>
<keyword evidence="2" id="KW-0285">Flavoprotein</keyword>
<evidence type="ECO:0000256" key="2">
    <source>
        <dbReference type="ARBA" id="ARBA00022630"/>
    </source>
</evidence>
<dbReference type="EMBL" id="CP011310">
    <property type="protein sequence ID" value="AKQ42949.2"/>
    <property type="molecule type" value="Genomic_DNA"/>
</dbReference>
<evidence type="ECO:0000256" key="4">
    <source>
        <dbReference type="ARBA" id="ARBA00023002"/>
    </source>
</evidence>
<evidence type="ECO:0000256" key="3">
    <source>
        <dbReference type="ARBA" id="ARBA00022827"/>
    </source>
</evidence>
<dbReference type="Proteomes" id="UP000059113">
    <property type="component" value="Chromosome"/>
</dbReference>